<organism evidence="2 3">
    <name type="scientific">Duganella callida</name>
    <dbReference type="NCBI Taxonomy" id="2561932"/>
    <lineage>
        <taxon>Bacteria</taxon>
        <taxon>Pseudomonadati</taxon>
        <taxon>Pseudomonadota</taxon>
        <taxon>Betaproteobacteria</taxon>
        <taxon>Burkholderiales</taxon>
        <taxon>Oxalobacteraceae</taxon>
        <taxon>Telluria group</taxon>
        <taxon>Duganella</taxon>
    </lineage>
</organism>
<dbReference type="Pfam" id="PF17996">
    <property type="entry name" value="CE2_N"/>
    <property type="match status" value="1"/>
</dbReference>
<dbReference type="Gene3D" id="2.60.120.260">
    <property type="entry name" value="Galactose-binding domain-like"/>
    <property type="match status" value="1"/>
</dbReference>
<feature type="domain" description="Carbohydrate esterase 2 N-terminal" evidence="1">
    <location>
        <begin position="17"/>
        <end position="103"/>
    </location>
</feature>
<reference evidence="2 3" key="1">
    <citation type="submission" date="2019-03" db="EMBL/GenBank/DDBJ databases">
        <title>Draft Genome Sequence of Duganella callidus sp. nov., a Novel Duganella Species Isolated from Cultivated Soil.</title>
        <authorList>
            <person name="Raths R."/>
            <person name="Peta V."/>
            <person name="Bucking H."/>
        </authorList>
    </citation>
    <scope>NUCLEOTIDE SEQUENCE [LARGE SCALE GENOMIC DNA]</scope>
    <source>
        <strain evidence="2 3">DN04</strain>
    </source>
</reference>
<evidence type="ECO:0000313" key="2">
    <source>
        <dbReference type="EMBL" id="TFW15822.1"/>
    </source>
</evidence>
<dbReference type="Proteomes" id="UP000297729">
    <property type="component" value="Unassembled WGS sequence"/>
</dbReference>
<dbReference type="RefSeq" id="WP_135204368.1">
    <property type="nucleotide sequence ID" value="NZ_SPVG01000248.1"/>
</dbReference>
<dbReference type="OrthoDB" id="9801375at2"/>
<dbReference type="InterPro" id="IPR040794">
    <property type="entry name" value="CE2_N"/>
</dbReference>
<comment type="caution">
    <text evidence="2">The sequence shown here is derived from an EMBL/GenBank/DDBJ whole genome shotgun (WGS) entry which is preliminary data.</text>
</comment>
<evidence type="ECO:0000259" key="1">
    <source>
        <dbReference type="Pfam" id="PF17996"/>
    </source>
</evidence>
<evidence type="ECO:0000313" key="3">
    <source>
        <dbReference type="Proteomes" id="UP000297729"/>
    </source>
</evidence>
<name>A0A4Y9S3A8_9BURK</name>
<protein>
    <recommendedName>
        <fullName evidence="1">Carbohydrate esterase 2 N-terminal domain-containing protein</fullName>
    </recommendedName>
</protein>
<sequence length="158" mass="17497">MGATRAAGTGRNLVRSRGMSFYPNFEGTRLSADVQASGSRSYLGVIVDGVARQVRLAERRQTLKLAENLPAGPHTLEIVNRTETWLCTATLLDFVTAEKQAALRRYIEETVRIIGDRRVHAVASTGYPGDAIDAHPTKERHISMTNDLLPQVRAVMHW</sequence>
<keyword evidence="3" id="KW-1185">Reference proteome</keyword>
<dbReference type="EMBL" id="SPVG01000248">
    <property type="protein sequence ID" value="TFW15822.1"/>
    <property type="molecule type" value="Genomic_DNA"/>
</dbReference>
<accession>A0A4Y9S3A8</accession>
<proteinExistence type="predicted"/>
<dbReference type="AlphaFoldDB" id="A0A4Y9S3A8"/>
<gene>
    <name evidence="2" type="ORF">E4L98_25625</name>
</gene>